<dbReference type="GO" id="GO:0046983">
    <property type="term" value="F:protein dimerization activity"/>
    <property type="evidence" value="ECO:0007669"/>
    <property type="project" value="InterPro"/>
</dbReference>
<organism evidence="8 9">
    <name type="scientific">Durio zibethinus</name>
    <name type="common">Durian</name>
    <dbReference type="NCBI Taxonomy" id="66656"/>
    <lineage>
        <taxon>Eukaryota</taxon>
        <taxon>Viridiplantae</taxon>
        <taxon>Streptophyta</taxon>
        <taxon>Embryophyta</taxon>
        <taxon>Tracheophyta</taxon>
        <taxon>Spermatophyta</taxon>
        <taxon>Magnoliopsida</taxon>
        <taxon>eudicotyledons</taxon>
        <taxon>Gunneridae</taxon>
        <taxon>Pentapetalae</taxon>
        <taxon>rosids</taxon>
        <taxon>malvids</taxon>
        <taxon>Malvales</taxon>
        <taxon>Malvaceae</taxon>
        <taxon>Helicteroideae</taxon>
        <taxon>Durio</taxon>
    </lineage>
</organism>
<evidence type="ECO:0000256" key="1">
    <source>
        <dbReference type="ARBA" id="ARBA00004123"/>
    </source>
</evidence>
<dbReference type="Pfam" id="PF01486">
    <property type="entry name" value="K-box"/>
    <property type="match status" value="1"/>
</dbReference>
<comment type="subcellular location">
    <subcellularLocation>
        <location evidence="1">Nucleus</location>
    </subcellularLocation>
</comment>
<dbReference type="InterPro" id="IPR050142">
    <property type="entry name" value="MADS-box/MEF2_TF"/>
</dbReference>
<dbReference type="GO" id="GO:0045944">
    <property type="term" value="P:positive regulation of transcription by RNA polymerase II"/>
    <property type="evidence" value="ECO:0007669"/>
    <property type="project" value="InterPro"/>
</dbReference>
<dbReference type="GO" id="GO:0000977">
    <property type="term" value="F:RNA polymerase II transcription regulatory region sequence-specific DNA binding"/>
    <property type="evidence" value="ECO:0007669"/>
    <property type="project" value="InterPro"/>
</dbReference>
<dbReference type="RefSeq" id="XP_022739628.1">
    <property type="nucleotide sequence ID" value="XM_022883893.1"/>
</dbReference>
<dbReference type="InterPro" id="IPR036879">
    <property type="entry name" value="TF_MADSbox_sf"/>
</dbReference>
<evidence type="ECO:0000256" key="5">
    <source>
        <dbReference type="ARBA" id="ARBA00023242"/>
    </source>
</evidence>
<dbReference type="PANTHER" id="PTHR48019">
    <property type="entry name" value="SERUM RESPONSE FACTOR HOMOLOG"/>
    <property type="match status" value="1"/>
</dbReference>
<dbReference type="PROSITE" id="PS51297">
    <property type="entry name" value="K_BOX"/>
    <property type="match status" value="1"/>
</dbReference>
<dbReference type="PRINTS" id="PR00404">
    <property type="entry name" value="MADSDOMAIN"/>
</dbReference>
<dbReference type="InterPro" id="IPR002487">
    <property type="entry name" value="TF_Kbox"/>
</dbReference>
<dbReference type="InterPro" id="IPR002100">
    <property type="entry name" value="TF_MADSbox"/>
</dbReference>
<name>A0A6P5YGR9_DURZI</name>
<feature type="domain" description="K-box" evidence="7">
    <location>
        <begin position="87"/>
        <end position="177"/>
    </location>
</feature>
<dbReference type="KEGG" id="dzi:111291826"/>
<dbReference type="SMART" id="SM00432">
    <property type="entry name" value="MADS"/>
    <property type="match status" value="1"/>
</dbReference>
<keyword evidence="4" id="KW-0804">Transcription</keyword>
<evidence type="ECO:0000256" key="2">
    <source>
        <dbReference type="ARBA" id="ARBA00023015"/>
    </source>
</evidence>
<dbReference type="PROSITE" id="PS00350">
    <property type="entry name" value="MADS_BOX_1"/>
    <property type="match status" value="1"/>
</dbReference>
<keyword evidence="5" id="KW-0539">Nucleus</keyword>
<dbReference type="GeneID" id="111291826"/>
<dbReference type="Pfam" id="PF00319">
    <property type="entry name" value="SRF-TF"/>
    <property type="match status" value="1"/>
</dbReference>
<reference evidence="9" key="1">
    <citation type="submission" date="2025-08" db="UniProtKB">
        <authorList>
            <consortium name="RefSeq"/>
        </authorList>
    </citation>
    <scope>IDENTIFICATION</scope>
    <source>
        <tissue evidence="9">Fruit stalk</tissue>
    </source>
</reference>
<dbReference type="OrthoDB" id="1898716at2759"/>
<dbReference type="SUPFAM" id="SSF55455">
    <property type="entry name" value="SRF-like"/>
    <property type="match status" value="1"/>
</dbReference>
<evidence type="ECO:0000259" key="7">
    <source>
        <dbReference type="PROSITE" id="PS51297"/>
    </source>
</evidence>
<evidence type="ECO:0000259" key="6">
    <source>
        <dbReference type="PROSITE" id="PS50066"/>
    </source>
</evidence>
<dbReference type="Gene3D" id="3.40.1810.10">
    <property type="entry name" value="Transcription factor, MADS-box"/>
    <property type="match status" value="1"/>
</dbReference>
<feature type="domain" description="MADS-box" evidence="6">
    <location>
        <begin position="1"/>
        <end position="61"/>
    </location>
</feature>
<dbReference type="GO" id="GO:0005634">
    <property type="term" value="C:nucleus"/>
    <property type="evidence" value="ECO:0007669"/>
    <property type="project" value="UniProtKB-SubCell"/>
</dbReference>
<keyword evidence="2" id="KW-0805">Transcription regulation</keyword>
<keyword evidence="8" id="KW-1185">Reference proteome</keyword>
<proteinExistence type="predicted"/>
<dbReference type="GO" id="GO:0003700">
    <property type="term" value="F:DNA-binding transcription factor activity"/>
    <property type="evidence" value="ECO:0007669"/>
    <property type="project" value="InterPro"/>
</dbReference>
<dbReference type="AlphaFoldDB" id="A0A6P5YGR9"/>
<evidence type="ECO:0000256" key="3">
    <source>
        <dbReference type="ARBA" id="ARBA00023125"/>
    </source>
</evidence>
<evidence type="ECO:0000313" key="9">
    <source>
        <dbReference type="RefSeq" id="XP_022739628.1"/>
    </source>
</evidence>
<sequence length="204" mass="23513">MGRGKVQLKRIEDKSSRHVTFSKRKSGLIKKAGELAVLCDVELALVIFSSRGKLYQFSSGQSLRKILERYLVHVEEEAVVCTSGDEAKQIHGEFMDLWKGTSLQELVGRHIEGQNIEHLNLTQLIQLEMQLDSILRQMRDRKTQVMMDTVAELQEKEKQLRQDNYVLEKKIAARMDIENGERANEDPHSNSYKPPLQRGLLHLF</sequence>
<protein>
    <submittedName>
        <fullName evidence="9">MADS-box transcription factor 14-like isoform X1</fullName>
    </submittedName>
</protein>
<gene>
    <name evidence="9" type="primary">LOC111291826</name>
</gene>
<evidence type="ECO:0000313" key="8">
    <source>
        <dbReference type="Proteomes" id="UP000515121"/>
    </source>
</evidence>
<dbReference type="PROSITE" id="PS50066">
    <property type="entry name" value="MADS_BOX_2"/>
    <property type="match status" value="1"/>
</dbReference>
<evidence type="ECO:0000256" key="4">
    <source>
        <dbReference type="ARBA" id="ARBA00023163"/>
    </source>
</evidence>
<keyword evidence="3" id="KW-0238">DNA-binding</keyword>
<dbReference type="CDD" id="cd00265">
    <property type="entry name" value="MADS_MEF2_like"/>
    <property type="match status" value="1"/>
</dbReference>
<dbReference type="InterPro" id="IPR033896">
    <property type="entry name" value="MEF2-like_N"/>
</dbReference>
<dbReference type="Proteomes" id="UP000515121">
    <property type="component" value="Unplaced"/>
</dbReference>
<accession>A0A6P5YGR9</accession>